<feature type="region of interest" description="Disordered" evidence="1">
    <location>
        <begin position="1"/>
        <end position="20"/>
    </location>
</feature>
<reference evidence="2 3" key="1">
    <citation type="submission" date="2015-04" db="EMBL/GenBank/DDBJ databases">
        <title>Complete genome sequence of Schizopora paradoxa KUC8140, a cosmopolitan wood degrader in East Asia.</title>
        <authorList>
            <consortium name="DOE Joint Genome Institute"/>
            <person name="Min B."/>
            <person name="Park H."/>
            <person name="Jang Y."/>
            <person name="Kim J.-J."/>
            <person name="Kim K.H."/>
            <person name="Pangilinan J."/>
            <person name="Lipzen A."/>
            <person name="Riley R."/>
            <person name="Grigoriev I.V."/>
            <person name="Spatafora J.W."/>
            <person name="Choi I.-G."/>
        </authorList>
    </citation>
    <scope>NUCLEOTIDE SEQUENCE [LARGE SCALE GENOMIC DNA]</scope>
    <source>
        <strain evidence="2 3">KUC8140</strain>
    </source>
</reference>
<dbReference type="AlphaFoldDB" id="A0A0H2RX46"/>
<dbReference type="OrthoDB" id="3227562at2759"/>
<dbReference type="Proteomes" id="UP000053477">
    <property type="component" value="Unassembled WGS sequence"/>
</dbReference>
<sequence length="198" mass="22319">MEVDSTQGEPIQDPGPSGHIMVDVDSQRDAILEPPAAIAPQKEPVRDLCVKVHVRRSGKDAWTYLGRAFVSQEVVGHSGQASRVVLRSAASNKILTSFSETSDLQAEKRGNFVILSCVEGSEVVSWSLNTMNNSETLKLLATVELACYKCRQALADPKSHGKMRRRIERIIREDRRRRHRRRREEEAMVSAFEKQHLT</sequence>
<evidence type="ECO:0000313" key="2">
    <source>
        <dbReference type="EMBL" id="KLO13973.1"/>
    </source>
</evidence>
<proteinExistence type="predicted"/>
<evidence type="ECO:0000256" key="1">
    <source>
        <dbReference type="SAM" id="MobiDB-lite"/>
    </source>
</evidence>
<name>A0A0H2RX46_9AGAM</name>
<protein>
    <submittedName>
        <fullName evidence="2">Uncharacterized protein</fullName>
    </submittedName>
</protein>
<gene>
    <name evidence="2" type="ORF">SCHPADRAFT_915102</name>
</gene>
<evidence type="ECO:0000313" key="3">
    <source>
        <dbReference type="Proteomes" id="UP000053477"/>
    </source>
</evidence>
<dbReference type="InParanoid" id="A0A0H2RX46"/>
<feature type="region of interest" description="Disordered" evidence="1">
    <location>
        <begin position="176"/>
        <end position="198"/>
    </location>
</feature>
<dbReference type="EMBL" id="KQ085951">
    <property type="protein sequence ID" value="KLO13973.1"/>
    <property type="molecule type" value="Genomic_DNA"/>
</dbReference>
<accession>A0A0H2RX46</accession>
<organism evidence="2 3">
    <name type="scientific">Schizopora paradoxa</name>
    <dbReference type="NCBI Taxonomy" id="27342"/>
    <lineage>
        <taxon>Eukaryota</taxon>
        <taxon>Fungi</taxon>
        <taxon>Dikarya</taxon>
        <taxon>Basidiomycota</taxon>
        <taxon>Agaricomycotina</taxon>
        <taxon>Agaricomycetes</taxon>
        <taxon>Hymenochaetales</taxon>
        <taxon>Schizoporaceae</taxon>
        <taxon>Schizopora</taxon>
    </lineage>
</organism>
<keyword evidence="3" id="KW-1185">Reference proteome</keyword>